<evidence type="ECO:0000313" key="3">
    <source>
        <dbReference type="Proteomes" id="UP000749646"/>
    </source>
</evidence>
<evidence type="ECO:0000313" key="2">
    <source>
        <dbReference type="EMBL" id="KAF9969045.1"/>
    </source>
</evidence>
<comment type="caution">
    <text evidence="2">The sequence shown here is derived from an EMBL/GenBank/DDBJ whole genome shotgun (WGS) entry which is preliminary data.</text>
</comment>
<feature type="region of interest" description="Disordered" evidence="1">
    <location>
        <begin position="125"/>
        <end position="147"/>
    </location>
</feature>
<organism evidence="2 3">
    <name type="scientific">Modicella reniformis</name>
    <dbReference type="NCBI Taxonomy" id="1440133"/>
    <lineage>
        <taxon>Eukaryota</taxon>
        <taxon>Fungi</taxon>
        <taxon>Fungi incertae sedis</taxon>
        <taxon>Mucoromycota</taxon>
        <taxon>Mortierellomycotina</taxon>
        <taxon>Mortierellomycetes</taxon>
        <taxon>Mortierellales</taxon>
        <taxon>Mortierellaceae</taxon>
        <taxon>Modicella</taxon>
    </lineage>
</organism>
<accession>A0A9P6M7M1</accession>
<dbReference type="OrthoDB" id="10624391at2759"/>
<feature type="non-terminal residue" evidence="2">
    <location>
        <position position="1"/>
    </location>
</feature>
<feature type="region of interest" description="Disordered" evidence="1">
    <location>
        <begin position="57"/>
        <end position="76"/>
    </location>
</feature>
<dbReference type="Proteomes" id="UP000749646">
    <property type="component" value="Unassembled WGS sequence"/>
</dbReference>
<gene>
    <name evidence="2" type="ORF">BGZ65_012334</name>
</gene>
<feature type="compositionally biased region" description="Polar residues" evidence="1">
    <location>
        <begin position="126"/>
        <end position="147"/>
    </location>
</feature>
<reference evidence="2" key="1">
    <citation type="journal article" date="2020" name="Fungal Divers.">
        <title>Resolving the Mortierellaceae phylogeny through synthesis of multi-gene phylogenetics and phylogenomics.</title>
        <authorList>
            <person name="Vandepol N."/>
            <person name="Liber J."/>
            <person name="Desiro A."/>
            <person name="Na H."/>
            <person name="Kennedy M."/>
            <person name="Barry K."/>
            <person name="Grigoriev I.V."/>
            <person name="Miller A.N."/>
            <person name="O'Donnell K."/>
            <person name="Stajich J.E."/>
            <person name="Bonito G."/>
        </authorList>
    </citation>
    <scope>NUCLEOTIDE SEQUENCE</scope>
    <source>
        <strain evidence="2">MES-2147</strain>
    </source>
</reference>
<keyword evidence="3" id="KW-1185">Reference proteome</keyword>
<protein>
    <submittedName>
        <fullName evidence="2">Uncharacterized protein</fullName>
    </submittedName>
</protein>
<proteinExistence type="predicted"/>
<feature type="region of interest" description="Disordered" evidence="1">
    <location>
        <begin position="22"/>
        <end position="52"/>
    </location>
</feature>
<dbReference type="EMBL" id="JAAAHW010005352">
    <property type="protein sequence ID" value="KAF9969045.1"/>
    <property type="molecule type" value="Genomic_DNA"/>
</dbReference>
<sequence>VTGYYAAAGYPDPQQKQAFYPTVASPPVAAQPTPSPKFNTAEQQQQQQQHYQASVVPGNTGEYHHHPPPILMPAQSSYSPATTVISGNSTVYEPSVYQQSPGVVTVNSAAIKPAVSAHGPQVFMQPETQQPAPGNPQYVGSNNGYYH</sequence>
<dbReference type="AlphaFoldDB" id="A0A9P6M7M1"/>
<evidence type="ECO:0000256" key="1">
    <source>
        <dbReference type="SAM" id="MobiDB-lite"/>
    </source>
</evidence>
<name>A0A9P6M7M1_9FUNG</name>